<keyword evidence="3" id="KW-0540">Nuclease</keyword>
<gene>
    <name evidence="8" type="ORF">MF626_000124</name>
</gene>
<keyword evidence="6" id="KW-0694">RNA-binding</keyword>
<evidence type="ECO:0000256" key="6">
    <source>
        <dbReference type="ARBA" id="ARBA00022884"/>
    </source>
</evidence>
<organism evidence="8 9">
    <name type="scientific">Paenibacillus polymyxa</name>
    <name type="common">Bacillus polymyxa</name>
    <dbReference type="NCBI Taxonomy" id="1406"/>
    <lineage>
        <taxon>Bacteria</taxon>
        <taxon>Bacillati</taxon>
        <taxon>Bacillota</taxon>
        <taxon>Bacilli</taxon>
        <taxon>Bacillales</taxon>
        <taxon>Paenibacillaceae</taxon>
        <taxon>Paenibacillus</taxon>
    </lineage>
</organism>
<keyword evidence="5" id="KW-0378">Hydrolase</keyword>
<dbReference type="AlphaFoldDB" id="A0AAE9L9W5"/>
<dbReference type="GO" id="GO:0003729">
    <property type="term" value="F:mRNA binding"/>
    <property type="evidence" value="ECO:0007669"/>
    <property type="project" value="InterPro"/>
</dbReference>
<evidence type="ECO:0000313" key="9">
    <source>
        <dbReference type="Proteomes" id="UP001055784"/>
    </source>
</evidence>
<dbReference type="GO" id="GO:0004519">
    <property type="term" value="F:endonuclease activity"/>
    <property type="evidence" value="ECO:0007669"/>
    <property type="project" value="UniProtKB-KW"/>
</dbReference>
<evidence type="ECO:0000256" key="4">
    <source>
        <dbReference type="ARBA" id="ARBA00022759"/>
    </source>
</evidence>
<keyword evidence="4" id="KW-0255">Endonuclease</keyword>
<reference evidence="8" key="1">
    <citation type="submission" date="2022-11" db="EMBL/GenBank/DDBJ databases">
        <authorList>
            <person name="Vasilchenko N.G."/>
            <person name="Prazdnova E.V."/>
            <person name="Gorovtsov A.V."/>
            <person name="Chistyakov V.A."/>
            <person name="Pak M.L."/>
        </authorList>
    </citation>
    <scope>NUCLEOTIDE SEQUENCE</scope>
    <source>
        <strain evidence="8">R 4.5</strain>
    </source>
</reference>
<protein>
    <submittedName>
        <fullName evidence="8">Type II toxin-antitoxin system HicA family toxin</fullName>
    </submittedName>
</protein>
<dbReference type="RefSeq" id="WP_250262037.1">
    <property type="nucleotide sequence ID" value="NZ_CP097770.1"/>
</dbReference>
<dbReference type="InterPro" id="IPR012933">
    <property type="entry name" value="HicA_mRNA_interferase"/>
</dbReference>
<evidence type="ECO:0000256" key="2">
    <source>
        <dbReference type="ARBA" id="ARBA00022649"/>
    </source>
</evidence>
<dbReference type="EMBL" id="CP097770">
    <property type="protein sequence ID" value="URJ52974.1"/>
    <property type="molecule type" value="Genomic_DNA"/>
</dbReference>
<accession>A0AAE9L9W5</accession>
<dbReference type="GO" id="GO:0016787">
    <property type="term" value="F:hydrolase activity"/>
    <property type="evidence" value="ECO:0007669"/>
    <property type="project" value="UniProtKB-KW"/>
</dbReference>
<evidence type="ECO:0000313" key="8">
    <source>
        <dbReference type="EMBL" id="URJ52974.1"/>
    </source>
</evidence>
<evidence type="ECO:0000256" key="5">
    <source>
        <dbReference type="ARBA" id="ARBA00022801"/>
    </source>
</evidence>
<evidence type="ECO:0000256" key="7">
    <source>
        <dbReference type="ARBA" id="ARBA00023016"/>
    </source>
</evidence>
<sequence length="55" mass="6229">MIKIIEVDGWYLARVRGSHHQFKHPTKSGLVTVPHPRKDLDPKTADTILKQAGLK</sequence>
<keyword evidence="7" id="KW-0346">Stress response</keyword>
<dbReference type="SUPFAM" id="SSF54786">
    <property type="entry name" value="YcfA/nrd intein domain"/>
    <property type="match status" value="1"/>
</dbReference>
<name>A0AAE9L9W5_PAEPO</name>
<proteinExistence type="inferred from homology"/>
<dbReference type="InterPro" id="IPR038570">
    <property type="entry name" value="HicA_sf"/>
</dbReference>
<keyword evidence="2" id="KW-1277">Toxin-antitoxin system</keyword>
<evidence type="ECO:0000256" key="1">
    <source>
        <dbReference type="ARBA" id="ARBA00006620"/>
    </source>
</evidence>
<dbReference type="Gene3D" id="3.30.920.30">
    <property type="entry name" value="Hypothetical protein"/>
    <property type="match status" value="1"/>
</dbReference>
<dbReference type="Pfam" id="PF07927">
    <property type="entry name" value="HicA_toxin"/>
    <property type="match status" value="1"/>
</dbReference>
<evidence type="ECO:0000256" key="3">
    <source>
        <dbReference type="ARBA" id="ARBA00022722"/>
    </source>
</evidence>
<dbReference type="Proteomes" id="UP001055784">
    <property type="component" value="Chromosome"/>
</dbReference>
<comment type="similarity">
    <text evidence="1">Belongs to the HicA mRNA interferase family.</text>
</comment>